<sequence length="323" mass="34940">MTIAITGAGGFLGRACVAEARRRGLPVLALYRNSLPAEWSGDAGITPLQLDLTAPDAADRLSAALPEDCAIIHAAAHLGDDPASVARDTLSATRTLREAWRGGGARLVLISSLAVYDTESLSPGDALDESSPLIPLPDTPEQARDAYAGSKRLQEALFLDDLQDGWILRPGALWGPGRTWHALQGFRASKLFVTIGSHGELPLAHVDLCAQIAIEAARTSTPGPGIVNVFDDDRPTRARFLRAHRRCFGWPRLNVTVPYGAWLALVRLLKPISGNLPGLFRENILRARLMPLRYPNTRMRSAFPGEDADTFEGLMTRAAEDRG</sequence>
<feature type="domain" description="NAD-dependent epimerase/dehydratase" evidence="1">
    <location>
        <begin position="3"/>
        <end position="177"/>
    </location>
</feature>
<proteinExistence type="predicted"/>
<comment type="caution">
    <text evidence="2">The sequence shown here is derived from an EMBL/GenBank/DDBJ whole genome shotgun (WGS) entry which is preliminary data.</text>
</comment>
<dbReference type="InterPro" id="IPR001509">
    <property type="entry name" value="Epimerase_deHydtase"/>
</dbReference>
<dbReference type="GO" id="GO:0005737">
    <property type="term" value="C:cytoplasm"/>
    <property type="evidence" value="ECO:0007669"/>
    <property type="project" value="TreeGrafter"/>
</dbReference>
<name>A0A0B3S9U8_9RHOB</name>
<reference evidence="2 3" key="1">
    <citation type="submission" date="2014-10" db="EMBL/GenBank/DDBJ databases">
        <title>Genome sequence of Ponticoccus sp. strain UMTAT08 isolated from clonal culture of toxic dinoflagellate Alexandrium tamiyavanichii.</title>
        <authorList>
            <person name="Gan H.Y."/>
            <person name="Muhd D.-D."/>
            <person name="Mohd Noor M.E."/>
            <person name="Yeong Y.S."/>
            <person name="Usup G."/>
        </authorList>
    </citation>
    <scope>NUCLEOTIDE SEQUENCE [LARGE SCALE GENOMIC DNA]</scope>
    <source>
        <strain evidence="2 3">UMTAT08</strain>
    </source>
</reference>
<dbReference type="Pfam" id="PF01370">
    <property type="entry name" value="Epimerase"/>
    <property type="match status" value="1"/>
</dbReference>
<dbReference type="EMBL" id="JSUQ01000007">
    <property type="protein sequence ID" value="KHQ53416.1"/>
    <property type="molecule type" value="Genomic_DNA"/>
</dbReference>
<evidence type="ECO:0000313" key="2">
    <source>
        <dbReference type="EMBL" id="KHQ53416.1"/>
    </source>
</evidence>
<dbReference type="PATRIC" id="fig|1515334.3.peg.1960"/>
<evidence type="ECO:0000259" key="1">
    <source>
        <dbReference type="Pfam" id="PF01370"/>
    </source>
</evidence>
<dbReference type="Gene3D" id="3.40.50.720">
    <property type="entry name" value="NAD(P)-binding Rossmann-like Domain"/>
    <property type="match status" value="1"/>
</dbReference>
<dbReference type="AlphaFoldDB" id="A0A0B3S9U8"/>
<dbReference type="PANTHER" id="PTHR48079:SF6">
    <property type="entry name" value="NAD(P)-BINDING DOMAIN-CONTAINING PROTEIN-RELATED"/>
    <property type="match status" value="1"/>
</dbReference>
<dbReference type="STRING" id="561184.SAMN05216376_106274"/>
<protein>
    <submittedName>
        <fullName evidence="2">NAD-dependent epimerase/dehydratase</fullName>
    </submittedName>
</protein>
<dbReference type="Proteomes" id="UP000030960">
    <property type="component" value="Unassembled WGS sequence"/>
</dbReference>
<keyword evidence="3" id="KW-1185">Reference proteome</keyword>
<accession>A0A0B3S9U8</accession>
<dbReference type="RefSeq" id="WP_082024617.1">
    <property type="nucleotide sequence ID" value="NZ_JSUQ01000007.1"/>
</dbReference>
<dbReference type="InterPro" id="IPR051783">
    <property type="entry name" value="NAD(P)-dependent_oxidoreduct"/>
</dbReference>
<dbReference type="SUPFAM" id="SSF51735">
    <property type="entry name" value="NAD(P)-binding Rossmann-fold domains"/>
    <property type="match status" value="1"/>
</dbReference>
<organism evidence="2 3">
    <name type="scientific">Mameliella alba</name>
    <dbReference type="NCBI Taxonomy" id="561184"/>
    <lineage>
        <taxon>Bacteria</taxon>
        <taxon>Pseudomonadati</taxon>
        <taxon>Pseudomonadota</taxon>
        <taxon>Alphaproteobacteria</taxon>
        <taxon>Rhodobacterales</taxon>
        <taxon>Roseobacteraceae</taxon>
        <taxon>Mameliella</taxon>
    </lineage>
</organism>
<evidence type="ECO:0000313" key="3">
    <source>
        <dbReference type="Proteomes" id="UP000030960"/>
    </source>
</evidence>
<dbReference type="PANTHER" id="PTHR48079">
    <property type="entry name" value="PROTEIN YEEZ"/>
    <property type="match status" value="1"/>
</dbReference>
<dbReference type="InterPro" id="IPR036291">
    <property type="entry name" value="NAD(P)-bd_dom_sf"/>
</dbReference>
<gene>
    <name evidence="2" type="ORF">OA50_01946</name>
</gene>
<dbReference type="GO" id="GO:0004029">
    <property type="term" value="F:aldehyde dehydrogenase (NAD+) activity"/>
    <property type="evidence" value="ECO:0007669"/>
    <property type="project" value="TreeGrafter"/>
</dbReference>